<proteinExistence type="predicted"/>
<sequence length="90" mass="10643">MSFSQAKFGRLCRPGDLLTSRLPEVTSILFIIKGVFEMGYDQKRILRPRVARVRHHMRRRHTEETGIKDYIEIYQRCAALFANLQHKLIL</sequence>
<dbReference type="Proteomes" id="UP000176221">
    <property type="component" value="Unassembled WGS sequence"/>
</dbReference>
<dbReference type="EMBL" id="MHRX01000012">
    <property type="protein sequence ID" value="OHA34329.1"/>
    <property type="molecule type" value="Genomic_DNA"/>
</dbReference>
<gene>
    <name evidence="1" type="ORF">A2928_02350</name>
</gene>
<organism evidence="1 2">
    <name type="scientific">Candidatus Taylorbacteria bacterium RIFCSPLOWO2_01_FULL_45_15b</name>
    <dbReference type="NCBI Taxonomy" id="1802319"/>
    <lineage>
        <taxon>Bacteria</taxon>
        <taxon>Candidatus Tayloriibacteriota</taxon>
    </lineage>
</organism>
<name>A0A1G2NFV3_9BACT</name>
<reference evidence="1 2" key="1">
    <citation type="journal article" date="2016" name="Nat. Commun.">
        <title>Thousands of microbial genomes shed light on interconnected biogeochemical processes in an aquifer system.</title>
        <authorList>
            <person name="Anantharaman K."/>
            <person name="Brown C.T."/>
            <person name="Hug L.A."/>
            <person name="Sharon I."/>
            <person name="Castelle C.J."/>
            <person name="Probst A.J."/>
            <person name="Thomas B.C."/>
            <person name="Singh A."/>
            <person name="Wilkins M.J."/>
            <person name="Karaoz U."/>
            <person name="Brodie E.L."/>
            <person name="Williams K.H."/>
            <person name="Hubbard S.S."/>
            <person name="Banfield J.F."/>
        </authorList>
    </citation>
    <scope>NUCLEOTIDE SEQUENCE [LARGE SCALE GENOMIC DNA]</scope>
</reference>
<dbReference type="AlphaFoldDB" id="A0A1G2NFV3"/>
<evidence type="ECO:0000313" key="2">
    <source>
        <dbReference type="Proteomes" id="UP000176221"/>
    </source>
</evidence>
<protein>
    <submittedName>
        <fullName evidence="1">Uncharacterized protein</fullName>
    </submittedName>
</protein>
<comment type="caution">
    <text evidence="1">The sequence shown here is derived from an EMBL/GenBank/DDBJ whole genome shotgun (WGS) entry which is preliminary data.</text>
</comment>
<evidence type="ECO:0000313" key="1">
    <source>
        <dbReference type="EMBL" id="OHA34329.1"/>
    </source>
</evidence>
<accession>A0A1G2NFV3</accession>